<name>A0A4V2W1L2_9PAST</name>
<dbReference type="InterPro" id="IPR012310">
    <property type="entry name" value="DNA_ligase_ATP-dep_cent"/>
</dbReference>
<evidence type="ECO:0000256" key="6">
    <source>
        <dbReference type="ARBA" id="ARBA00034003"/>
    </source>
</evidence>
<evidence type="ECO:0000259" key="7">
    <source>
        <dbReference type="PROSITE" id="PS50160"/>
    </source>
</evidence>
<dbReference type="RefSeq" id="WP_132967819.1">
    <property type="nucleotide sequence ID" value="NZ_LEKL01000018.1"/>
</dbReference>
<evidence type="ECO:0000256" key="4">
    <source>
        <dbReference type="ARBA" id="ARBA00022763"/>
    </source>
</evidence>
<keyword evidence="5" id="KW-0234">DNA repair</keyword>
<evidence type="ECO:0000256" key="2">
    <source>
        <dbReference type="ARBA" id="ARBA00022598"/>
    </source>
</evidence>
<dbReference type="EMBL" id="VDGV01000017">
    <property type="protein sequence ID" value="TNG92928.1"/>
    <property type="molecule type" value="Genomic_DNA"/>
</dbReference>
<dbReference type="Proteomes" id="UP000305526">
    <property type="component" value="Unassembled WGS sequence"/>
</dbReference>
<evidence type="ECO:0000256" key="3">
    <source>
        <dbReference type="ARBA" id="ARBA00022705"/>
    </source>
</evidence>
<keyword evidence="11" id="KW-1185">Reference proteome</keyword>
<evidence type="ECO:0000313" key="10">
    <source>
        <dbReference type="Proteomes" id="UP000294619"/>
    </source>
</evidence>
<dbReference type="InterPro" id="IPR029319">
    <property type="entry name" value="DNA_ligase_OB"/>
</dbReference>
<dbReference type="PROSITE" id="PS00333">
    <property type="entry name" value="DNA_LIGASE_A2"/>
    <property type="match status" value="1"/>
</dbReference>
<reference evidence="8 10" key="1">
    <citation type="submission" date="2019-03" db="EMBL/GenBank/DDBJ databases">
        <title>Genomic Encyclopedia of Type Strains, Phase IV (KMG-IV): sequencing the most valuable type-strain genomes for metagenomic binning, comparative biology and taxonomic classification.</title>
        <authorList>
            <person name="Goeker M."/>
        </authorList>
    </citation>
    <scope>NUCLEOTIDE SEQUENCE [LARGE SCALE GENOMIC DNA]</scope>
    <source>
        <strain evidence="8 10">DSM 28140</strain>
    </source>
</reference>
<dbReference type="GO" id="GO:0003910">
    <property type="term" value="F:DNA ligase (ATP) activity"/>
    <property type="evidence" value="ECO:0007669"/>
    <property type="project" value="UniProtKB-EC"/>
</dbReference>
<gene>
    <name evidence="8" type="ORF">EDC16_1111</name>
    <name evidence="9" type="ORF">FHQ21_03095</name>
</gene>
<dbReference type="PROSITE" id="PS50160">
    <property type="entry name" value="DNA_LIGASE_A3"/>
    <property type="match status" value="1"/>
</dbReference>
<dbReference type="NCBIfam" id="NF006592">
    <property type="entry name" value="PRK09125.1"/>
    <property type="match status" value="1"/>
</dbReference>
<dbReference type="Gene3D" id="3.30.1490.70">
    <property type="match status" value="1"/>
</dbReference>
<protein>
    <submittedName>
        <fullName evidence="8 9">DNA ligase</fullName>
    </submittedName>
</protein>
<dbReference type="CDD" id="cd08041">
    <property type="entry name" value="OBF_kDNA_ligase_like"/>
    <property type="match status" value="1"/>
</dbReference>
<keyword evidence="3" id="KW-0235">DNA replication</keyword>
<keyword evidence="4" id="KW-0227">DNA damage</keyword>
<evidence type="ECO:0000313" key="8">
    <source>
        <dbReference type="EMBL" id="TCV84589.1"/>
    </source>
</evidence>
<dbReference type="GO" id="GO:0005524">
    <property type="term" value="F:ATP binding"/>
    <property type="evidence" value="ECO:0007669"/>
    <property type="project" value="InterPro"/>
</dbReference>
<keyword evidence="2 8" id="KW-0436">Ligase</keyword>
<dbReference type="GO" id="GO:0006260">
    <property type="term" value="P:DNA replication"/>
    <property type="evidence" value="ECO:0007669"/>
    <property type="project" value="UniProtKB-KW"/>
</dbReference>
<dbReference type="Proteomes" id="UP000294619">
    <property type="component" value="Unassembled WGS sequence"/>
</dbReference>
<dbReference type="PANTHER" id="PTHR47810:SF1">
    <property type="entry name" value="DNA LIGASE B"/>
    <property type="match status" value="1"/>
</dbReference>
<dbReference type="Pfam" id="PF14743">
    <property type="entry name" value="DNA_ligase_OB_2"/>
    <property type="match status" value="1"/>
</dbReference>
<dbReference type="InterPro" id="IPR012340">
    <property type="entry name" value="NA-bd_OB-fold"/>
</dbReference>
<dbReference type="InterPro" id="IPR016059">
    <property type="entry name" value="DNA_ligase_ATP-dep_CS"/>
</dbReference>
<evidence type="ECO:0000313" key="11">
    <source>
        <dbReference type="Proteomes" id="UP000305526"/>
    </source>
</evidence>
<dbReference type="SUPFAM" id="SSF50249">
    <property type="entry name" value="Nucleic acid-binding proteins"/>
    <property type="match status" value="1"/>
</dbReference>
<dbReference type="EMBL" id="SMCP01000011">
    <property type="protein sequence ID" value="TCV84589.1"/>
    <property type="molecule type" value="Genomic_DNA"/>
</dbReference>
<dbReference type="InterPro" id="IPR050326">
    <property type="entry name" value="NAD_dep_DNA_ligaseB"/>
</dbReference>
<comment type="catalytic activity">
    <reaction evidence="6">
        <text>ATP + (deoxyribonucleotide)n-3'-hydroxyl + 5'-phospho-(deoxyribonucleotide)m = (deoxyribonucleotide)n+m + AMP + diphosphate.</text>
        <dbReference type="EC" id="6.5.1.1"/>
    </reaction>
</comment>
<dbReference type="Gene3D" id="2.40.50.140">
    <property type="entry name" value="Nucleic acid-binding proteins"/>
    <property type="match status" value="1"/>
</dbReference>
<dbReference type="SUPFAM" id="SSF56091">
    <property type="entry name" value="DNA ligase/mRNA capping enzyme, catalytic domain"/>
    <property type="match status" value="1"/>
</dbReference>
<proteinExistence type="predicted"/>
<evidence type="ECO:0000313" key="9">
    <source>
        <dbReference type="EMBL" id="TNG92928.1"/>
    </source>
</evidence>
<dbReference type="GO" id="GO:0006310">
    <property type="term" value="P:DNA recombination"/>
    <property type="evidence" value="ECO:0007669"/>
    <property type="project" value="InterPro"/>
</dbReference>
<evidence type="ECO:0000256" key="1">
    <source>
        <dbReference type="ARBA" id="ARBA00001968"/>
    </source>
</evidence>
<comment type="cofactor">
    <cofactor evidence="1">
        <name>a divalent metal cation</name>
        <dbReference type="ChEBI" id="CHEBI:60240"/>
    </cofactor>
</comment>
<comment type="caution">
    <text evidence="8">The sequence shown here is derived from an EMBL/GenBank/DDBJ whole genome shotgun (WGS) entry which is preliminary data.</text>
</comment>
<dbReference type="Gene3D" id="3.30.470.30">
    <property type="entry name" value="DNA ligase/mRNA capping enzyme"/>
    <property type="match status" value="1"/>
</dbReference>
<evidence type="ECO:0000256" key="5">
    <source>
        <dbReference type="ARBA" id="ARBA00023204"/>
    </source>
</evidence>
<dbReference type="GO" id="GO:0006281">
    <property type="term" value="P:DNA repair"/>
    <property type="evidence" value="ECO:0007669"/>
    <property type="project" value="UniProtKB-KW"/>
</dbReference>
<dbReference type="AlphaFoldDB" id="A0A4V2W1L2"/>
<dbReference type="CDD" id="cd07896">
    <property type="entry name" value="Adenylation_kDNA_ligase_like"/>
    <property type="match status" value="1"/>
</dbReference>
<sequence length="281" mass="32264">MWRVYVTCILAWFCIINEAAANSKRNLMLLDVYQGQPLDGWVMSEKLDGVRGFWDGKQLLSRGGNRFNTPDYFIQDFPPFAIDGELFSQRGEFEKISSITRTFDDIGWQQLKLYVFDVPDAEGDLSQRLQQLADYLRQNPSAYIEIIPQIPIQNRRHAEDFLAEIERLGGEGIVVRNPHMPYQQQRSSQILKFKTSQDEECRVIAHHEGKGQFSGKLGAVSCQNQRGVFKIGSGFKLLDRQNPPPIGSLITYQYRGLTKNGKPRFATFLRIRNDNPEKIAE</sequence>
<feature type="domain" description="ATP-dependent DNA ligase family profile" evidence="7">
    <location>
        <begin position="113"/>
        <end position="205"/>
    </location>
</feature>
<dbReference type="PANTHER" id="PTHR47810">
    <property type="entry name" value="DNA LIGASE"/>
    <property type="match status" value="1"/>
</dbReference>
<dbReference type="Pfam" id="PF01068">
    <property type="entry name" value="DNA_ligase_A_M"/>
    <property type="match status" value="1"/>
</dbReference>
<organism evidence="8 10">
    <name type="scientific">Testudinibacter aquarius</name>
    <dbReference type="NCBI Taxonomy" id="1524974"/>
    <lineage>
        <taxon>Bacteria</taxon>
        <taxon>Pseudomonadati</taxon>
        <taxon>Pseudomonadota</taxon>
        <taxon>Gammaproteobacteria</taxon>
        <taxon>Pasteurellales</taxon>
        <taxon>Pasteurellaceae</taxon>
        <taxon>Testudinibacter</taxon>
    </lineage>
</organism>
<reference evidence="9 11" key="2">
    <citation type="submission" date="2019-05" db="EMBL/GenBank/DDBJ databases">
        <title>Pasteurellaceae isolates from reptiles.</title>
        <authorList>
            <person name="Bojesen A.M."/>
            <person name="Lund E."/>
        </authorList>
    </citation>
    <scope>NUCLEOTIDE SEQUENCE [LARGE SCALE GENOMIC DNA]</scope>
    <source>
        <strain evidence="9 11">ELNT2x</strain>
    </source>
</reference>
<accession>A0A4V2W1L2</accession>